<feature type="region of interest" description="Disordered" evidence="10">
    <location>
        <begin position="427"/>
        <end position="449"/>
    </location>
</feature>
<dbReference type="InterPro" id="IPR012910">
    <property type="entry name" value="Plug_dom"/>
</dbReference>
<comment type="similarity">
    <text evidence="8 9">Belongs to the TonB-dependent receptor family.</text>
</comment>
<dbReference type="Proteomes" id="UP000662703">
    <property type="component" value="Unassembled WGS sequence"/>
</dbReference>
<dbReference type="InterPro" id="IPR037066">
    <property type="entry name" value="Plug_dom_sf"/>
</dbReference>
<keyword evidence="13" id="KW-0675">Receptor</keyword>
<evidence type="ECO:0000256" key="1">
    <source>
        <dbReference type="ARBA" id="ARBA00004571"/>
    </source>
</evidence>
<evidence type="ECO:0000256" key="8">
    <source>
        <dbReference type="PROSITE-ProRule" id="PRU01360"/>
    </source>
</evidence>
<evidence type="ECO:0000256" key="3">
    <source>
        <dbReference type="ARBA" id="ARBA00022452"/>
    </source>
</evidence>
<name>A0ABS0ALN4_9GAMM</name>
<dbReference type="InterPro" id="IPR039426">
    <property type="entry name" value="TonB-dep_rcpt-like"/>
</dbReference>
<keyword evidence="4 8" id="KW-0812">Transmembrane</keyword>
<dbReference type="InterPro" id="IPR036942">
    <property type="entry name" value="Beta-barrel_TonB_sf"/>
</dbReference>
<reference evidence="13 14" key="1">
    <citation type="submission" date="2012-09" db="EMBL/GenBank/DDBJ databases">
        <title>Genome Sequence of alkane-degrading Bacterium Alcanivorax sp. 521-1.</title>
        <authorList>
            <person name="Lai Q."/>
            <person name="Shao Z."/>
        </authorList>
    </citation>
    <scope>NUCLEOTIDE SEQUENCE [LARGE SCALE GENOMIC DNA]</scope>
    <source>
        <strain evidence="13 14">521-1</strain>
    </source>
</reference>
<dbReference type="CDD" id="cd01347">
    <property type="entry name" value="ligand_gated_channel"/>
    <property type="match status" value="1"/>
</dbReference>
<comment type="subcellular location">
    <subcellularLocation>
        <location evidence="1 8">Cell outer membrane</location>
        <topology evidence="1 8">Multi-pass membrane protein</topology>
    </subcellularLocation>
</comment>
<evidence type="ECO:0000256" key="5">
    <source>
        <dbReference type="ARBA" id="ARBA00023077"/>
    </source>
</evidence>
<dbReference type="SUPFAM" id="SSF56935">
    <property type="entry name" value="Porins"/>
    <property type="match status" value="1"/>
</dbReference>
<keyword evidence="14" id="KW-1185">Reference proteome</keyword>
<dbReference type="PANTHER" id="PTHR30069:SF40">
    <property type="entry name" value="TONB-DEPENDENT RECEPTOR NMB0964-RELATED"/>
    <property type="match status" value="1"/>
</dbReference>
<proteinExistence type="inferred from homology"/>
<evidence type="ECO:0000256" key="9">
    <source>
        <dbReference type="RuleBase" id="RU003357"/>
    </source>
</evidence>
<dbReference type="PROSITE" id="PS52016">
    <property type="entry name" value="TONB_DEPENDENT_REC_3"/>
    <property type="match status" value="1"/>
</dbReference>
<evidence type="ECO:0000256" key="6">
    <source>
        <dbReference type="ARBA" id="ARBA00023136"/>
    </source>
</evidence>
<protein>
    <submittedName>
        <fullName evidence="13">Outer membrane receptor protein</fullName>
    </submittedName>
</protein>
<keyword evidence="2 8" id="KW-0813">Transport</keyword>
<dbReference type="Pfam" id="PF07715">
    <property type="entry name" value="Plug"/>
    <property type="match status" value="1"/>
</dbReference>
<accession>A0ABS0ALN4</accession>
<evidence type="ECO:0000256" key="10">
    <source>
        <dbReference type="SAM" id="MobiDB-lite"/>
    </source>
</evidence>
<keyword evidence="7 8" id="KW-0998">Cell outer membrane</keyword>
<organism evidence="13 14">
    <name type="scientific">Alloalcanivorax profundimaris</name>
    <dbReference type="NCBI Taxonomy" id="2735259"/>
    <lineage>
        <taxon>Bacteria</taxon>
        <taxon>Pseudomonadati</taxon>
        <taxon>Pseudomonadota</taxon>
        <taxon>Gammaproteobacteria</taxon>
        <taxon>Oceanospirillales</taxon>
        <taxon>Alcanivoracaceae</taxon>
        <taxon>Alloalcanivorax</taxon>
    </lineage>
</organism>
<evidence type="ECO:0000256" key="2">
    <source>
        <dbReference type="ARBA" id="ARBA00022448"/>
    </source>
</evidence>
<dbReference type="Gene3D" id="2.40.170.20">
    <property type="entry name" value="TonB-dependent receptor, beta-barrel domain"/>
    <property type="match status" value="1"/>
</dbReference>
<sequence>MSPRHPLPRALTAVVVSALATTSPLRARADEPAGDQHELPPVAVSAGAPAPGLPLYQAADVDVVTGKEKERREGASLGETLRHLPGVGNISTGNTVGKPVIRGLSGNRIQILSNGVGVDHQQFGVRHTPNIDPFLSDRIEVVRGASSLQYGSGALGGAIDVSGLALDFAAPGERETGGEALFGYSDNNHQKDIGWKAFQRGGRWSLVGGVIRRDAGDITTPDEHVYFPPPPAPQHRDAPAYSGKLDYTDFEQTSGQLGLGHRADWGEISLRYGGWRDEHNFLLPPPGGQLPPGQGPEGIGQNLENDEIQLSANIDGAPGWQWVPTLSWQNNLRQSNQAGTPRADLFDGNIELEFKQYTARLEARHPALAGFDFGTLGVELKQKDQYSRGTTTLVPGGKVRNAALFAFEQKEVSDRVTLQAGLRHDFHETTGDASRTRGPTPFQGRDENRYSATSGSLGGVYRFTDHLVLATNLAAGFRAPSLFELYAGGVHGGVAAVQQGNPDLDEERSLGVDLALRWQSPRWSASATVYRNRINDYIYQRDTGTTDPDAGLPVFAFDQDDATLEGFELQASGKVTDWLEMRLGYSTVDGENRETGQDLGLLPADEATLEGTWLVGAWGPVSDSYLRLGLRHDASKDAAPGEPFAQFDGAPFGTASTDSYTVADLAAGVEFGGTPTRPVRLDLEIRNLTDKAYRDFLDTYKGYALSAGRDVRLTLRVPFGG</sequence>
<evidence type="ECO:0000256" key="7">
    <source>
        <dbReference type="ARBA" id="ARBA00023237"/>
    </source>
</evidence>
<evidence type="ECO:0000313" key="14">
    <source>
        <dbReference type="Proteomes" id="UP000662703"/>
    </source>
</evidence>
<comment type="caution">
    <text evidence="13">The sequence shown here is derived from an EMBL/GenBank/DDBJ whole genome shotgun (WGS) entry which is preliminary data.</text>
</comment>
<dbReference type="Gene3D" id="2.170.130.10">
    <property type="entry name" value="TonB-dependent receptor, plug domain"/>
    <property type="match status" value="1"/>
</dbReference>
<feature type="domain" description="TonB-dependent receptor plug" evidence="12">
    <location>
        <begin position="58"/>
        <end position="158"/>
    </location>
</feature>
<feature type="domain" description="TonB-dependent receptor-like beta-barrel" evidence="11">
    <location>
        <begin position="267"/>
        <end position="688"/>
    </location>
</feature>
<evidence type="ECO:0000313" key="13">
    <source>
        <dbReference type="EMBL" id="MBF5055038.1"/>
    </source>
</evidence>
<keyword evidence="5 9" id="KW-0798">TonB box</keyword>
<evidence type="ECO:0000259" key="12">
    <source>
        <dbReference type="Pfam" id="PF07715"/>
    </source>
</evidence>
<keyword evidence="6 8" id="KW-0472">Membrane</keyword>
<evidence type="ECO:0000256" key="4">
    <source>
        <dbReference type="ARBA" id="ARBA00022692"/>
    </source>
</evidence>
<evidence type="ECO:0000259" key="11">
    <source>
        <dbReference type="Pfam" id="PF00593"/>
    </source>
</evidence>
<dbReference type="InterPro" id="IPR000531">
    <property type="entry name" value="Beta-barrel_TonB"/>
</dbReference>
<dbReference type="EMBL" id="ARXX01000003">
    <property type="protein sequence ID" value="MBF5055038.1"/>
    <property type="molecule type" value="Genomic_DNA"/>
</dbReference>
<gene>
    <name evidence="13" type="ORF">Y5W_00332</name>
</gene>
<dbReference type="PANTHER" id="PTHR30069">
    <property type="entry name" value="TONB-DEPENDENT OUTER MEMBRANE RECEPTOR"/>
    <property type="match status" value="1"/>
</dbReference>
<keyword evidence="3 8" id="KW-1134">Transmembrane beta strand</keyword>
<dbReference type="Pfam" id="PF00593">
    <property type="entry name" value="TonB_dep_Rec_b-barrel"/>
    <property type="match status" value="1"/>
</dbReference>